<feature type="region of interest" description="Disordered" evidence="8">
    <location>
        <begin position="906"/>
        <end position="944"/>
    </location>
</feature>
<comment type="similarity">
    <text evidence="2">Belongs to the CND3 (condensin subunit 3) family.</text>
</comment>
<dbReference type="STRING" id="106004.A0A1Y2G1T1"/>
<comment type="subcellular location">
    <subcellularLocation>
        <location evidence="1">Chromosome</location>
    </subcellularLocation>
</comment>
<dbReference type="AlphaFoldDB" id="A0A1Y2G1T1"/>
<proteinExistence type="inferred from homology"/>
<keyword evidence="11" id="KW-1185">Reference proteome</keyword>
<sequence length="944" mass="105206">MPAPRKRGGAAVAAEPDTLEDLVTPLEQLPQLFGASQCSVASHRKNINTLHTLFLRCAQVTTLSSNGKNIKLSGERMFGEAFRNAVVYPLGVKKGVEQADRVIKFVGGFVAFAVEHDLKLAEAKGEDDEDDFEGPSSRLVAQLLAFLLRGFQAKNKIARFRCVQLVALMVNSLGEIDDDTYQHLKTALLERVHDKEATVRMQAVVALAKLQEADEPDEDEDEDEDELTVTQVLIDVLNHDPAAEVRRAALFNLIPSPQSLPALISRTLDLDPINRRASFAHVLVDVPCSSLTSSQREEAIGRGLRDREDGVQKAAKKLVAKWAEDAGGVVEFLEYFDVFNGKVAEKVLQAVFDVSPGLVENVDFGDAFYESLTPCSAFTARVFFNHLRTLEDPRLVDIEPVVTALAFFIQAQWNKLVVLLESEEHEDDIELAQEYVVGELVTMAVNADYGDEIGRRKMFELMREMLSHFSLPPSLVPKCLDVLLKVTTSEKEFMRIVVEIVQALRADSELMTSEDENADDDDDEVDEDEDEEAFLARRAAAKAARCAAMAPADIERRKDLDLRCLVVVKALLERVMGALQENSMLHGLVTELVVPAIKQKDSEVRASGLVCLGLVSLLDKATALDSFQLLARQSQDTEGELQVKILETLFDLLVLHGINFGAERGFGADIILGFLMSSLEQEEPEVAATAVVGIAKLMLAGMVTDEEILSRLALLYFASETIDNQVLRQCLSYFFPVYCYSNPVNQRRVANVFLPTLELLKGVYDDLGDKAAMVAPLQIGLQLIDWTDPQKAVDVQGIAIDEDIHFDLAMLMVKKLYQEEQKDERKLLCQLLPKLYIPEEIADLKVKSLLWLVASLKVTRPLADTVSKNALDRFEKALLKTFGERVEALSEEDLAEAVELKETQDFVSQLVAEDESEDDEEEEHDEEEEEEDEESEEEQSEEEE</sequence>
<dbReference type="PANTHER" id="PTHR14418:SF5">
    <property type="entry name" value="CONDENSIN COMPLEX SUBUNIT 3"/>
    <property type="match status" value="1"/>
</dbReference>
<reference evidence="10 11" key="1">
    <citation type="submission" date="2016-07" db="EMBL/GenBank/DDBJ databases">
        <title>Pervasive Adenine N6-methylation of Active Genes in Fungi.</title>
        <authorList>
            <consortium name="DOE Joint Genome Institute"/>
            <person name="Mondo S.J."/>
            <person name="Dannebaum R.O."/>
            <person name="Kuo R.C."/>
            <person name="Labutti K."/>
            <person name="Haridas S."/>
            <person name="Kuo A."/>
            <person name="Salamov A."/>
            <person name="Ahrendt S.R."/>
            <person name="Lipzen A."/>
            <person name="Sullivan W."/>
            <person name="Andreopoulos W.B."/>
            <person name="Clum A."/>
            <person name="Lindquist E."/>
            <person name="Daum C."/>
            <person name="Ramamoorthy G.K."/>
            <person name="Gryganskyi A."/>
            <person name="Culley D."/>
            <person name="Magnuson J.K."/>
            <person name="James T.Y."/>
            <person name="O'Malley M.A."/>
            <person name="Stajich J.E."/>
            <person name="Spatafora J.W."/>
            <person name="Visel A."/>
            <person name="Grigoriev I.V."/>
        </authorList>
    </citation>
    <scope>NUCLEOTIDE SEQUENCE [LARGE SCALE GENOMIC DNA]</scope>
    <source>
        <strain evidence="10 11">62-1032</strain>
    </source>
</reference>
<keyword evidence="7" id="KW-0131">Cell cycle</keyword>
<dbReference type="Pfam" id="PF12719">
    <property type="entry name" value="Cnd3"/>
    <property type="match status" value="1"/>
</dbReference>
<evidence type="ECO:0000256" key="6">
    <source>
        <dbReference type="ARBA" id="ARBA00023067"/>
    </source>
</evidence>
<keyword evidence="5" id="KW-0498">Mitosis</keyword>
<dbReference type="FunCoup" id="A0A1Y2G1T1">
    <property type="interactions" value="250"/>
</dbReference>
<dbReference type="InterPro" id="IPR025977">
    <property type="entry name" value="Cnd3_C"/>
</dbReference>
<dbReference type="Proteomes" id="UP000193467">
    <property type="component" value="Unassembled WGS sequence"/>
</dbReference>
<keyword evidence="6" id="KW-0226">DNA condensation</keyword>
<keyword evidence="3" id="KW-0158">Chromosome</keyword>
<organism evidence="10 11">
    <name type="scientific">Leucosporidium creatinivorum</name>
    <dbReference type="NCBI Taxonomy" id="106004"/>
    <lineage>
        <taxon>Eukaryota</taxon>
        <taxon>Fungi</taxon>
        <taxon>Dikarya</taxon>
        <taxon>Basidiomycota</taxon>
        <taxon>Pucciniomycotina</taxon>
        <taxon>Microbotryomycetes</taxon>
        <taxon>Leucosporidiales</taxon>
        <taxon>Leucosporidium</taxon>
    </lineage>
</organism>
<evidence type="ECO:0000256" key="3">
    <source>
        <dbReference type="ARBA" id="ARBA00022454"/>
    </source>
</evidence>
<dbReference type="SUPFAM" id="SSF48371">
    <property type="entry name" value="ARM repeat"/>
    <property type="match status" value="1"/>
</dbReference>
<dbReference type="InterPro" id="IPR011989">
    <property type="entry name" value="ARM-like"/>
</dbReference>
<evidence type="ECO:0000256" key="4">
    <source>
        <dbReference type="ARBA" id="ARBA00022618"/>
    </source>
</evidence>
<evidence type="ECO:0000256" key="8">
    <source>
        <dbReference type="SAM" id="MobiDB-lite"/>
    </source>
</evidence>
<name>A0A1Y2G1T1_9BASI</name>
<dbReference type="GO" id="GO:0000796">
    <property type="term" value="C:condensin complex"/>
    <property type="evidence" value="ECO:0007669"/>
    <property type="project" value="InterPro"/>
</dbReference>
<accession>A0A1Y2G1T1</accession>
<evidence type="ECO:0000313" key="11">
    <source>
        <dbReference type="Proteomes" id="UP000193467"/>
    </source>
</evidence>
<dbReference type="InParanoid" id="A0A1Y2G1T1"/>
<evidence type="ECO:0000256" key="1">
    <source>
        <dbReference type="ARBA" id="ARBA00004286"/>
    </source>
</evidence>
<dbReference type="InterPro" id="IPR016024">
    <property type="entry name" value="ARM-type_fold"/>
</dbReference>
<dbReference type="GO" id="GO:0000793">
    <property type="term" value="C:condensed chromosome"/>
    <property type="evidence" value="ECO:0007669"/>
    <property type="project" value="TreeGrafter"/>
</dbReference>
<gene>
    <name evidence="10" type="ORF">BCR35DRAFT_299478</name>
</gene>
<comment type="caution">
    <text evidence="10">The sequence shown here is derived from an EMBL/GenBank/DDBJ whole genome shotgun (WGS) entry which is preliminary data.</text>
</comment>
<dbReference type="OrthoDB" id="27187at2759"/>
<feature type="compositionally biased region" description="Acidic residues" evidence="8">
    <location>
        <begin position="912"/>
        <end position="944"/>
    </location>
</feature>
<dbReference type="GO" id="GO:0007076">
    <property type="term" value="P:mitotic chromosome condensation"/>
    <property type="evidence" value="ECO:0007669"/>
    <property type="project" value="InterPro"/>
</dbReference>
<feature type="domain" description="Nuclear condensin complex subunit 3 C-terminal" evidence="9">
    <location>
        <begin position="563"/>
        <end position="837"/>
    </location>
</feature>
<evidence type="ECO:0000259" key="9">
    <source>
        <dbReference type="Pfam" id="PF12719"/>
    </source>
</evidence>
<evidence type="ECO:0000256" key="7">
    <source>
        <dbReference type="ARBA" id="ARBA00023306"/>
    </source>
</evidence>
<dbReference type="GO" id="GO:0051301">
    <property type="term" value="P:cell division"/>
    <property type="evidence" value="ECO:0007669"/>
    <property type="project" value="UniProtKB-KW"/>
</dbReference>
<evidence type="ECO:0000313" key="10">
    <source>
        <dbReference type="EMBL" id="ORY90867.1"/>
    </source>
</evidence>
<keyword evidence="4" id="KW-0132">Cell division</keyword>
<evidence type="ECO:0000256" key="5">
    <source>
        <dbReference type="ARBA" id="ARBA00022776"/>
    </source>
</evidence>
<dbReference type="PANTHER" id="PTHR14418">
    <property type="entry name" value="CONDENSIN COMPLEX SUBUNIT 3-RELATED"/>
    <property type="match status" value="1"/>
</dbReference>
<evidence type="ECO:0000256" key="2">
    <source>
        <dbReference type="ARBA" id="ARBA00006533"/>
    </source>
</evidence>
<dbReference type="Gene3D" id="1.25.10.10">
    <property type="entry name" value="Leucine-rich Repeat Variant"/>
    <property type="match status" value="1"/>
</dbReference>
<protein>
    <submittedName>
        <fullName evidence="10">Putative mitotic chromosome condensation-related protein</fullName>
    </submittedName>
</protein>
<dbReference type="InterPro" id="IPR027165">
    <property type="entry name" value="CND3"/>
</dbReference>
<dbReference type="EMBL" id="MCGR01000003">
    <property type="protein sequence ID" value="ORY90867.1"/>
    <property type="molecule type" value="Genomic_DNA"/>
</dbReference>